<accession>A0ABQ8UNK1</accession>
<feature type="domain" description="SMP-30/Gluconolactonase/LRE-like region" evidence="1">
    <location>
        <begin position="35"/>
        <end position="261"/>
    </location>
</feature>
<keyword evidence="3" id="KW-1185">Reference proteome</keyword>
<dbReference type="InterPro" id="IPR013658">
    <property type="entry name" value="SGL"/>
</dbReference>
<reference evidence="2" key="1">
    <citation type="journal article" date="2022" name="bioRxiv">
        <title>Genomics of Preaxostyla Flagellates Illuminates Evolutionary Transitions and the Path Towards Mitochondrial Loss.</title>
        <authorList>
            <person name="Novak L.V.F."/>
            <person name="Treitli S.C."/>
            <person name="Pyrih J."/>
            <person name="Halakuc P."/>
            <person name="Pipaliya S.V."/>
            <person name="Vacek V."/>
            <person name="Brzon O."/>
            <person name="Soukal P."/>
            <person name="Eme L."/>
            <person name="Dacks J.B."/>
            <person name="Karnkowska A."/>
            <person name="Elias M."/>
            <person name="Hampl V."/>
        </authorList>
    </citation>
    <scope>NUCLEOTIDE SEQUENCE</scope>
    <source>
        <strain evidence="2">RCP-MX</strain>
    </source>
</reference>
<dbReference type="InterPro" id="IPR011042">
    <property type="entry name" value="6-blade_b-propeller_TolB-like"/>
</dbReference>
<dbReference type="Pfam" id="PF08450">
    <property type="entry name" value="SGL"/>
    <property type="match status" value="1"/>
</dbReference>
<dbReference type="EMBL" id="JAPMOS010000015">
    <property type="protein sequence ID" value="KAJ4460042.1"/>
    <property type="molecule type" value="Genomic_DNA"/>
</dbReference>
<dbReference type="Gene3D" id="2.120.10.30">
    <property type="entry name" value="TolB, C-terminal domain"/>
    <property type="match status" value="1"/>
</dbReference>
<evidence type="ECO:0000313" key="2">
    <source>
        <dbReference type="EMBL" id="KAJ4460042.1"/>
    </source>
</evidence>
<organism evidence="2 3">
    <name type="scientific">Paratrimastix pyriformis</name>
    <dbReference type="NCBI Taxonomy" id="342808"/>
    <lineage>
        <taxon>Eukaryota</taxon>
        <taxon>Metamonada</taxon>
        <taxon>Preaxostyla</taxon>
        <taxon>Paratrimastigidae</taxon>
        <taxon>Paratrimastix</taxon>
    </lineage>
</organism>
<dbReference type="Proteomes" id="UP001141327">
    <property type="component" value="Unassembled WGS sequence"/>
</dbReference>
<name>A0ABQ8UNK1_9EUKA</name>
<dbReference type="SUPFAM" id="SSF63829">
    <property type="entry name" value="Calcium-dependent phosphotriesterase"/>
    <property type="match status" value="1"/>
</dbReference>
<sequence length="272" mass="29763">MQVVASGLGSQICSPVFDLKDTLHIVSTGTGEIFRIFDKKSQSFAVGGAPSCVRFNNEGEMYLGDFNHHAILLQQEEEITPLIRDYEGRSFKGPHSCCFDRLGSLYFTDSGPVGETGLRDPRGSVFCVSPDGQLLQPLMLDTLACPTGIALSPDDSTLYVCELMQNRILRAVQRPTGVFHFSVFHQFSGGMGPMAVAVQPTTGNLYVANYDFAGTHSSAVGYVTVLTPQGEQLERIQMGAPEVTGLAFSREQPNMLYITEASTNTVYRWECH</sequence>
<proteinExistence type="predicted"/>
<comment type="caution">
    <text evidence="2">The sequence shown here is derived from an EMBL/GenBank/DDBJ whole genome shotgun (WGS) entry which is preliminary data.</text>
</comment>
<evidence type="ECO:0000259" key="1">
    <source>
        <dbReference type="Pfam" id="PF08450"/>
    </source>
</evidence>
<evidence type="ECO:0000313" key="3">
    <source>
        <dbReference type="Proteomes" id="UP001141327"/>
    </source>
</evidence>
<protein>
    <submittedName>
        <fullName evidence="2">Lactonase drp35</fullName>
    </submittedName>
</protein>
<dbReference type="InterPro" id="IPR051262">
    <property type="entry name" value="SMP-30/CGR1_Lactonase"/>
</dbReference>
<dbReference type="PANTHER" id="PTHR47572:SF5">
    <property type="entry name" value="BLR2277 PROTEIN"/>
    <property type="match status" value="1"/>
</dbReference>
<gene>
    <name evidence="2" type="ORF">PAPYR_3758</name>
</gene>
<dbReference type="PANTHER" id="PTHR47572">
    <property type="entry name" value="LIPOPROTEIN-RELATED"/>
    <property type="match status" value="1"/>
</dbReference>